<reference evidence="1 2" key="1">
    <citation type="submission" date="2018-03" db="EMBL/GenBank/DDBJ databases">
        <title>Whole genome sequencing of Histamine producing bacteria.</title>
        <authorList>
            <person name="Butler K."/>
        </authorList>
    </citation>
    <scope>NUCLEOTIDE SEQUENCE [LARGE SCALE GENOMIC DNA]</scope>
    <source>
        <strain evidence="1 2">ATCC 51761</strain>
    </source>
</reference>
<dbReference type="RefSeq" id="WP_107180590.1">
    <property type="nucleotide sequence ID" value="NZ_PYOP01000058.1"/>
</dbReference>
<organism evidence="1 2">
    <name type="scientific">Photobacterium iliopiscarium</name>
    <dbReference type="NCBI Taxonomy" id="56192"/>
    <lineage>
        <taxon>Bacteria</taxon>
        <taxon>Pseudomonadati</taxon>
        <taxon>Pseudomonadota</taxon>
        <taxon>Gammaproteobacteria</taxon>
        <taxon>Vibrionales</taxon>
        <taxon>Vibrionaceae</taxon>
        <taxon>Photobacterium</taxon>
    </lineage>
</organism>
<sequence>MNKKRVTILLVVLLSGCTTNNYYNNRNYGNGTITVESVPASQDVRVLNGLHTDIGLKPTI</sequence>
<evidence type="ECO:0000313" key="1">
    <source>
        <dbReference type="EMBL" id="PSW90482.1"/>
    </source>
</evidence>
<name>A0ABX5GM18_9GAMM</name>
<protein>
    <submittedName>
        <fullName evidence="1">Uncharacterized protein</fullName>
    </submittedName>
</protein>
<comment type="caution">
    <text evidence="1">The sequence shown here is derived from an EMBL/GenBank/DDBJ whole genome shotgun (WGS) entry which is preliminary data.</text>
</comment>
<keyword evidence="2" id="KW-1185">Reference proteome</keyword>
<evidence type="ECO:0000313" key="2">
    <source>
        <dbReference type="Proteomes" id="UP000241190"/>
    </source>
</evidence>
<accession>A0ABX5GM18</accession>
<dbReference type="Proteomes" id="UP000241190">
    <property type="component" value="Unassembled WGS sequence"/>
</dbReference>
<dbReference type="PROSITE" id="PS51257">
    <property type="entry name" value="PROKAR_LIPOPROTEIN"/>
    <property type="match status" value="1"/>
</dbReference>
<proteinExistence type="predicted"/>
<dbReference type="EMBL" id="PYOP01000058">
    <property type="protein sequence ID" value="PSW90482.1"/>
    <property type="molecule type" value="Genomic_DNA"/>
</dbReference>
<gene>
    <name evidence="1" type="ORF">C9J52_19700</name>
</gene>